<reference evidence="6 7" key="1">
    <citation type="submission" date="2019-11" db="EMBL/GenBank/DDBJ databases">
        <title>Venatorbacter sp. nov. a predator of Campylobacter and other Gram-negative bacteria.</title>
        <authorList>
            <person name="Saeedi A."/>
            <person name="Cummings N.J."/>
            <person name="Connerton I.F."/>
            <person name="Connerton P.L."/>
        </authorList>
    </citation>
    <scope>NUCLEOTIDE SEQUENCE [LARGE SCALE GENOMIC DNA]</scope>
    <source>
        <strain evidence="6">XL5</strain>
    </source>
</reference>
<name>A0A9X7YPF6_9GAMM</name>
<dbReference type="InterPro" id="IPR002657">
    <property type="entry name" value="BilAc:Na_symport/Acr3"/>
</dbReference>
<dbReference type="EMBL" id="CP046056">
    <property type="protein sequence ID" value="QQD25198.1"/>
    <property type="molecule type" value="Genomic_DNA"/>
</dbReference>
<gene>
    <name evidence="6" type="ORF">GJQ55_12280</name>
</gene>
<dbReference type="PANTHER" id="PTHR10361">
    <property type="entry name" value="SODIUM-BILE ACID COTRANSPORTER"/>
    <property type="match status" value="1"/>
</dbReference>
<organism evidence="6 7">
    <name type="scientific">Venatoribacter cucullus</name>
    <dbReference type="NCBI Taxonomy" id="2661630"/>
    <lineage>
        <taxon>Bacteria</taxon>
        <taxon>Pseudomonadati</taxon>
        <taxon>Pseudomonadota</taxon>
        <taxon>Gammaproteobacteria</taxon>
        <taxon>Oceanospirillales</taxon>
        <taxon>Oceanospirillaceae</taxon>
        <taxon>Venatoribacter</taxon>
    </lineage>
</organism>
<feature type="transmembrane region" description="Helical" evidence="5">
    <location>
        <begin position="264"/>
        <end position="281"/>
    </location>
</feature>
<keyword evidence="7" id="KW-1185">Reference proteome</keyword>
<evidence type="ECO:0000256" key="2">
    <source>
        <dbReference type="ARBA" id="ARBA00022692"/>
    </source>
</evidence>
<dbReference type="Pfam" id="PF01758">
    <property type="entry name" value="SBF"/>
    <property type="match status" value="1"/>
</dbReference>
<feature type="transmembrane region" description="Helical" evidence="5">
    <location>
        <begin position="139"/>
        <end position="158"/>
    </location>
</feature>
<dbReference type="GO" id="GO:0016020">
    <property type="term" value="C:membrane"/>
    <property type="evidence" value="ECO:0007669"/>
    <property type="project" value="UniProtKB-SubCell"/>
</dbReference>
<feature type="transmembrane region" description="Helical" evidence="5">
    <location>
        <begin position="197"/>
        <end position="220"/>
    </location>
</feature>
<comment type="subcellular location">
    <subcellularLocation>
        <location evidence="1">Membrane</location>
        <topology evidence="1">Multi-pass membrane protein</topology>
    </subcellularLocation>
</comment>
<proteinExistence type="predicted"/>
<dbReference type="RefSeq" id="WP_228345266.1">
    <property type="nucleotide sequence ID" value="NZ_CP046056.1"/>
</dbReference>
<dbReference type="Proteomes" id="UP000596074">
    <property type="component" value="Chromosome"/>
</dbReference>
<keyword evidence="4 5" id="KW-0472">Membrane</keyword>
<dbReference type="InterPro" id="IPR004710">
    <property type="entry name" value="Bilac:Na_transpt"/>
</dbReference>
<evidence type="ECO:0000256" key="1">
    <source>
        <dbReference type="ARBA" id="ARBA00004141"/>
    </source>
</evidence>
<dbReference type="KEGG" id="vcw:GJQ55_12280"/>
<evidence type="ECO:0000256" key="4">
    <source>
        <dbReference type="ARBA" id="ARBA00023136"/>
    </source>
</evidence>
<evidence type="ECO:0000256" key="3">
    <source>
        <dbReference type="ARBA" id="ARBA00022989"/>
    </source>
</evidence>
<sequence>MFEALTQIGLPIALILIMAGVGLGLTPADFWRVFREPRAFLLGAFCQFLLLPLIALGVIALTGLQGELAIGLFILALCPGGTTSNLYSLLARADVGLSVSLTAVIGFITPFTIPLLAVWAIEFYGDGRAQFELPIAKTWLQLMIITVVPVVVGMLIRGRWERFALKMEPFITRFSALVLLLLIISISVNLGSRIIDFAIQAGPAAVLLNLITMALGYFAGKALLHREAQARAISLEVGLQNGTLALLITTGILQSAEMSVAPSIYSLVMFISATLFTLWVLRQDRRRRFRGAAQA</sequence>
<protein>
    <submittedName>
        <fullName evidence="6">Bile acid:sodium symporter family protein</fullName>
    </submittedName>
</protein>
<dbReference type="PANTHER" id="PTHR10361:SF24">
    <property type="entry name" value="P3 PROTEIN"/>
    <property type="match status" value="1"/>
</dbReference>
<dbReference type="AlphaFoldDB" id="A0A9X7YPF6"/>
<feature type="transmembrane region" description="Helical" evidence="5">
    <location>
        <begin position="6"/>
        <end position="28"/>
    </location>
</feature>
<evidence type="ECO:0000313" key="7">
    <source>
        <dbReference type="Proteomes" id="UP000596074"/>
    </source>
</evidence>
<keyword evidence="3 5" id="KW-1133">Transmembrane helix</keyword>
<feature type="transmembrane region" description="Helical" evidence="5">
    <location>
        <begin position="170"/>
        <end position="191"/>
    </location>
</feature>
<dbReference type="InterPro" id="IPR038770">
    <property type="entry name" value="Na+/solute_symporter_sf"/>
</dbReference>
<keyword evidence="2 5" id="KW-0812">Transmembrane</keyword>
<evidence type="ECO:0000313" key="6">
    <source>
        <dbReference type="EMBL" id="QQD25198.1"/>
    </source>
</evidence>
<feature type="transmembrane region" description="Helical" evidence="5">
    <location>
        <begin position="68"/>
        <end position="90"/>
    </location>
</feature>
<feature type="transmembrane region" description="Helical" evidence="5">
    <location>
        <begin position="232"/>
        <end position="252"/>
    </location>
</feature>
<evidence type="ECO:0000256" key="5">
    <source>
        <dbReference type="SAM" id="Phobius"/>
    </source>
</evidence>
<dbReference type="Gene3D" id="1.20.1530.20">
    <property type="match status" value="1"/>
</dbReference>
<feature type="transmembrane region" description="Helical" evidence="5">
    <location>
        <begin position="97"/>
        <end position="119"/>
    </location>
</feature>
<accession>A0A9X7YPF6</accession>
<feature type="transmembrane region" description="Helical" evidence="5">
    <location>
        <begin position="40"/>
        <end position="62"/>
    </location>
</feature>